<sequence length="129" mass="14824">MDKEFDKWNGLKKEIHSNDEYLPLYHERQIRWCRLGANVGFEQDGTGKGFSRPVLILKGFSRHVCLVIPLTTSAKKNMYHIPVGVVDSQRAAAVISQVRLIDTKRLYKLIGTLDKKIFDDIRKAVKNLI</sequence>
<dbReference type="EMBL" id="MGKI01000001">
    <property type="protein sequence ID" value="OGN23603.1"/>
    <property type="molecule type" value="Genomic_DNA"/>
</dbReference>
<dbReference type="InterPro" id="IPR003477">
    <property type="entry name" value="PemK-like"/>
</dbReference>
<dbReference type="STRING" id="1802694.A2918_00850"/>
<organism evidence="1 2">
    <name type="scientific">Candidatus Yanofskybacteria bacterium RIFCSPLOWO2_01_FULL_42_49</name>
    <dbReference type="NCBI Taxonomy" id="1802694"/>
    <lineage>
        <taxon>Bacteria</taxon>
        <taxon>Candidatus Yanofskyibacteriota</taxon>
    </lineage>
</organism>
<protein>
    <submittedName>
        <fullName evidence="1">Uncharacterized protein</fullName>
    </submittedName>
</protein>
<reference evidence="1 2" key="1">
    <citation type="journal article" date="2016" name="Nat. Commun.">
        <title>Thousands of microbial genomes shed light on interconnected biogeochemical processes in an aquifer system.</title>
        <authorList>
            <person name="Anantharaman K."/>
            <person name="Brown C.T."/>
            <person name="Hug L.A."/>
            <person name="Sharon I."/>
            <person name="Castelle C.J."/>
            <person name="Probst A.J."/>
            <person name="Thomas B.C."/>
            <person name="Singh A."/>
            <person name="Wilkins M.J."/>
            <person name="Karaoz U."/>
            <person name="Brodie E.L."/>
            <person name="Williams K.H."/>
            <person name="Hubbard S.S."/>
            <person name="Banfield J.F."/>
        </authorList>
    </citation>
    <scope>NUCLEOTIDE SEQUENCE [LARGE SCALE GENOMIC DNA]</scope>
</reference>
<accession>A0A1F8GE54</accession>
<dbReference type="Pfam" id="PF02452">
    <property type="entry name" value="PemK_toxin"/>
    <property type="match status" value="1"/>
</dbReference>
<gene>
    <name evidence="1" type="ORF">A2918_00850</name>
</gene>
<dbReference type="Proteomes" id="UP000178227">
    <property type="component" value="Unassembled WGS sequence"/>
</dbReference>
<evidence type="ECO:0000313" key="2">
    <source>
        <dbReference type="Proteomes" id="UP000178227"/>
    </source>
</evidence>
<dbReference type="GO" id="GO:0003677">
    <property type="term" value="F:DNA binding"/>
    <property type="evidence" value="ECO:0007669"/>
    <property type="project" value="InterPro"/>
</dbReference>
<comment type="caution">
    <text evidence="1">The sequence shown here is derived from an EMBL/GenBank/DDBJ whole genome shotgun (WGS) entry which is preliminary data.</text>
</comment>
<dbReference type="AlphaFoldDB" id="A0A1F8GE54"/>
<proteinExistence type="predicted"/>
<evidence type="ECO:0000313" key="1">
    <source>
        <dbReference type="EMBL" id="OGN23603.1"/>
    </source>
</evidence>
<dbReference type="Gene3D" id="2.30.30.110">
    <property type="match status" value="1"/>
</dbReference>
<dbReference type="SUPFAM" id="SSF50118">
    <property type="entry name" value="Cell growth inhibitor/plasmid maintenance toxic component"/>
    <property type="match status" value="1"/>
</dbReference>
<dbReference type="InterPro" id="IPR011067">
    <property type="entry name" value="Plasmid_toxin/cell-grow_inhib"/>
</dbReference>
<name>A0A1F8GE54_9BACT</name>